<dbReference type="Pfam" id="PF00857">
    <property type="entry name" value="Isochorismatase"/>
    <property type="match status" value="1"/>
</dbReference>
<dbReference type="EMBL" id="JAUSVU010000003">
    <property type="protein sequence ID" value="MDQ0532355.1"/>
    <property type="molecule type" value="Genomic_DNA"/>
</dbReference>
<dbReference type="CDD" id="cd01012">
    <property type="entry name" value="YcaC_related"/>
    <property type="match status" value="1"/>
</dbReference>
<evidence type="ECO:0000259" key="1">
    <source>
        <dbReference type="Pfam" id="PF00857"/>
    </source>
</evidence>
<dbReference type="SUPFAM" id="SSF52499">
    <property type="entry name" value="Isochorismatase-like hydrolases"/>
    <property type="match status" value="1"/>
</dbReference>
<reference evidence="2 3" key="1">
    <citation type="submission" date="2023-07" db="EMBL/GenBank/DDBJ databases">
        <title>Genomic Encyclopedia of Type Strains, Phase IV (KMG-IV): sequencing the most valuable type-strain genomes for metagenomic binning, comparative biology and taxonomic classification.</title>
        <authorList>
            <person name="Goeker M."/>
        </authorList>
    </citation>
    <scope>NUCLEOTIDE SEQUENCE [LARGE SCALE GENOMIC DNA]</scope>
    <source>
        <strain evidence="2 3">DSM 19922</strain>
    </source>
</reference>
<dbReference type="InterPro" id="IPR036380">
    <property type="entry name" value="Isochorismatase-like_sf"/>
</dbReference>
<proteinExistence type="predicted"/>
<dbReference type="InterPro" id="IPR050993">
    <property type="entry name" value="Isochorismatase_domain"/>
</dbReference>
<dbReference type="PANTHER" id="PTHR14119">
    <property type="entry name" value="HYDROLASE"/>
    <property type="match status" value="1"/>
</dbReference>
<dbReference type="Gene3D" id="3.40.50.850">
    <property type="entry name" value="Isochorismatase-like"/>
    <property type="match status" value="1"/>
</dbReference>
<protein>
    <submittedName>
        <fullName evidence="2">Nicotinamidase-related amidase</fullName>
    </submittedName>
</protein>
<dbReference type="PANTHER" id="PTHR14119:SF3">
    <property type="entry name" value="ISOCHORISMATASE DOMAIN-CONTAINING PROTEIN 2"/>
    <property type="match status" value="1"/>
</dbReference>
<accession>A0ABU0MFY9</accession>
<feature type="domain" description="Isochorismatase-like" evidence="1">
    <location>
        <begin position="8"/>
        <end position="158"/>
    </location>
</feature>
<keyword evidence="3" id="KW-1185">Reference proteome</keyword>
<dbReference type="Proteomes" id="UP001244552">
    <property type="component" value="Unassembled WGS sequence"/>
</dbReference>
<comment type="caution">
    <text evidence="2">The sequence shown here is derived from an EMBL/GenBank/DDBJ whole genome shotgun (WGS) entry which is preliminary data.</text>
</comment>
<name>A0ABU0MFY9_9PROT</name>
<sequence>MHLRAQESVLVVVDLQERLLPAIHGAGPVLRHAAMLLRGAAALSVPVVVTEQYPRGLGATVAEVRAELPPGTPVIEKISFSSTGEAAFNRALDDLARPQVVLCGTEAHVCVLQTALGLQEAGRSVFVVADAVSSRSPANHHTAIERLRGAGITIVTTEMVLFEWLERAGTPAFKQLIALIK</sequence>
<evidence type="ECO:0000313" key="2">
    <source>
        <dbReference type="EMBL" id="MDQ0532355.1"/>
    </source>
</evidence>
<gene>
    <name evidence="2" type="ORF">QO018_001199</name>
</gene>
<dbReference type="RefSeq" id="WP_209979932.1">
    <property type="nucleotide sequence ID" value="NZ_JAGINO010000003.1"/>
</dbReference>
<organism evidence="2 3">
    <name type="scientific">Azospirillum picis</name>
    <dbReference type="NCBI Taxonomy" id="488438"/>
    <lineage>
        <taxon>Bacteria</taxon>
        <taxon>Pseudomonadati</taxon>
        <taxon>Pseudomonadota</taxon>
        <taxon>Alphaproteobacteria</taxon>
        <taxon>Rhodospirillales</taxon>
        <taxon>Azospirillaceae</taxon>
        <taxon>Azospirillum</taxon>
    </lineage>
</organism>
<evidence type="ECO:0000313" key="3">
    <source>
        <dbReference type="Proteomes" id="UP001244552"/>
    </source>
</evidence>
<dbReference type="InterPro" id="IPR000868">
    <property type="entry name" value="Isochorismatase-like_dom"/>
</dbReference>